<feature type="short sequence motif" description="GXGXXG" evidence="4">
    <location>
        <begin position="13"/>
        <end position="18"/>
    </location>
</feature>
<name>A0A0M7A2N3_9HYPH</name>
<dbReference type="SUPFAM" id="SSF52151">
    <property type="entry name" value="FabD/lysophospholipase-like"/>
    <property type="match status" value="1"/>
</dbReference>
<evidence type="ECO:0000259" key="5">
    <source>
        <dbReference type="PROSITE" id="PS51635"/>
    </source>
</evidence>
<evidence type="ECO:0000313" key="6">
    <source>
        <dbReference type="EMBL" id="CTQ69129.1"/>
    </source>
</evidence>
<accession>A0A0M7A2N3</accession>
<dbReference type="STRING" id="388408.LAX5112_01994"/>
<feature type="short sequence motif" description="GXSXG" evidence="4">
    <location>
        <begin position="41"/>
        <end position="45"/>
    </location>
</feature>
<dbReference type="Proteomes" id="UP000053235">
    <property type="component" value="Unassembled WGS sequence"/>
</dbReference>
<keyword evidence="2 4" id="KW-0442">Lipid degradation</keyword>
<dbReference type="GO" id="GO:0016787">
    <property type="term" value="F:hydrolase activity"/>
    <property type="evidence" value="ECO:0007669"/>
    <property type="project" value="UniProtKB-UniRule"/>
</dbReference>
<dbReference type="InterPro" id="IPR016035">
    <property type="entry name" value="Acyl_Trfase/lysoPLipase"/>
</dbReference>
<reference evidence="7" key="1">
    <citation type="submission" date="2015-07" db="EMBL/GenBank/DDBJ databases">
        <authorList>
            <person name="Rodrigo-Torres Lidia"/>
            <person name="Arahal R.David."/>
        </authorList>
    </citation>
    <scope>NUCLEOTIDE SEQUENCE [LARGE SCALE GENOMIC DNA]</scope>
    <source>
        <strain evidence="7">CECT 5112</strain>
    </source>
</reference>
<dbReference type="EMBL" id="CXWD01000007">
    <property type="protein sequence ID" value="CTQ69129.1"/>
    <property type="molecule type" value="Genomic_DNA"/>
</dbReference>
<dbReference type="PANTHER" id="PTHR14226">
    <property type="entry name" value="NEUROPATHY TARGET ESTERASE/SWISS CHEESE D.MELANOGASTER"/>
    <property type="match status" value="1"/>
</dbReference>
<evidence type="ECO:0000256" key="3">
    <source>
        <dbReference type="ARBA" id="ARBA00023098"/>
    </source>
</evidence>
<evidence type="ECO:0000313" key="7">
    <source>
        <dbReference type="Proteomes" id="UP000053235"/>
    </source>
</evidence>
<dbReference type="RefSeq" id="WP_055671696.1">
    <property type="nucleotide sequence ID" value="NZ_CXWD01000007.1"/>
</dbReference>
<dbReference type="Pfam" id="PF01734">
    <property type="entry name" value="Patatin"/>
    <property type="match status" value="1"/>
</dbReference>
<dbReference type="GO" id="GO:0016042">
    <property type="term" value="P:lipid catabolic process"/>
    <property type="evidence" value="ECO:0007669"/>
    <property type="project" value="UniProtKB-UniRule"/>
</dbReference>
<dbReference type="OrthoDB" id="9807112at2"/>
<evidence type="ECO:0000256" key="1">
    <source>
        <dbReference type="ARBA" id="ARBA00022801"/>
    </source>
</evidence>
<evidence type="ECO:0000256" key="2">
    <source>
        <dbReference type="ARBA" id="ARBA00022963"/>
    </source>
</evidence>
<dbReference type="Gene3D" id="3.40.1090.10">
    <property type="entry name" value="Cytosolic phospholipase A2 catalytic domain"/>
    <property type="match status" value="2"/>
</dbReference>
<proteinExistence type="predicted"/>
<dbReference type="PANTHER" id="PTHR14226:SF78">
    <property type="entry name" value="SLR0060 PROTEIN"/>
    <property type="match status" value="1"/>
</dbReference>
<sequence length="337" mass="38227">MSDPKKINLALQGGGAHGAFTWGVLDWFLEDSRFELDGITGTSAGAMNAVVLASGLEVGGEEGARATLEAFWREVSTEARTSPIQRSPLDVLLGHWSLDYSPSYLYFDVLSRFASPYEFNPLNFNPLRDIVERTVDFEKVHCCSGLKLFIAATNVFTGKIRVFSEKEVTLDAVMASACLPQLYQAVEIDGEPYWDGGFMGNPPLYPLFYETETSDVVLIQINPIERREVPRTAREIVNRLNEITFNSTLLRELRAIDFVTRLIEEGKLDRKEYTKVHLHRIAAEELKPLQASSKMNAEWDFLTHLRDVGRQTAKEWLDRHFDDIGERSTIDLRKEFA</sequence>
<keyword evidence="7" id="KW-1185">Reference proteome</keyword>
<gene>
    <name evidence="6" type="ORF">LAX5112_01994</name>
</gene>
<feature type="domain" description="PNPLA" evidence="5">
    <location>
        <begin position="9"/>
        <end position="208"/>
    </location>
</feature>
<evidence type="ECO:0000256" key="4">
    <source>
        <dbReference type="PROSITE-ProRule" id="PRU01161"/>
    </source>
</evidence>
<dbReference type="InterPro" id="IPR050301">
    <property type="entry name" value="NTE"/>
</dbReference>
<keyword evidence="1 4" id="KW-0378">Hydrolase</keyword>
<protein>
    <submittedName>
        <fullName evidence="6">Patatin-like phospholipase</fullName>
    </submittedName>
</protein>
<feature type="short sequence motif" description="DGA/G" evidence="4">
    <location>
        <begin position="195"/>
        <end position="197"/>
    </location>
</feature>
<organism evidence="6 7">
    <name type="scientific">Roseibium alexandrii</name>
    <dbReference type="NCBI Taxonomy" id="388408"/>
    <lineage>
        <taxon>Bacteria</taxon>
        <taxon>Pseudomonadati</taxon>
        <taxon>Pseudomonadota</taxon>
        <taxon>Alphaproteobacteria</taxon>
        <taxon>Hyphomicrobiales</taxon>
        <taxon>Stappiaceae</taxon>
        <taxon>Roseibium</taxon>
    </lineage>
</organism>
<feature type="active site" description="Nucleophile" evidence="4">
    <location>
        <position position="43"/>
    </location>
</feature>
<dbReference type="AlphaFoldDB" id="A0A0M7A2N3"/>
<dbReference type="InterPro" id="IPR002641">
    <property type="entry name" value="PNPLA_dom"/>
</dbReference>
<feature type="active site" description="Proton acceptor" evidence="4">
    <location>
        <position position="195"/>
    </location>
</feature>
<dbReference type="PROSITE" id="PS51635">
    <property type="entry name" value="PNPLA"/>
    <property type="match status" value="1"/>
</dbReference>
<keyword evidence="3 4" id="KW-0443">Lipid metabolism</keyword>